<reference evidence="3" key="2">
    <citation type="submission" date="2020-09" db="EMBL/GenBank/DDBJ databases">
        <authorList>
            <person name="Sun Q."/>
            <person name="Kim S."/>
        </authorList>
    </citation>
    <scope>NUCLEOTIDE SEQUENCE</scope>
    <source>
        <strain evidence="3">KCTC 42651</strain>
    </source>
</reference>
<evidence type="ECO:0000256" key="1">
    <source>
        <dbReference type="SAM" id="MobiDB-lite"/>
    </source>
</evidence>
<dbReference type="EMBL" id="BMZS01000007">
    <property type="protein sequence ID" value="GHD53868.1"/>
    <property type="molecule type" value="Genomic_DNA"/>
</dbReference>
<reference evidence="3" key="1">
    <citation type="journal article" date="2014" name="Int. J. Syst. Evol. Microbiol.">
        <title>Complete genome sequence of Corynebacterium casei LMG S-19264T (=DSM 44701T), isolated from a smear-ripened cheese.</title>
        <authorList>
            <consortium name="US DOE Joint Genome Institute (JGI-PGF)"/>
            <person name="Walter F."/>
            <person name="Albersmeier A."/>
            <person name="Kalinowski J."/>
            <person name="Ruckert C."/>
        </authorList>
    </citation>
    <scope>NUCLEOTIDE SEQUENCE</scope>
    <source>
        <strain evidence="3">KCTC 42651</strain>
    </source>
</reference>
<name>A0A918XTB7_9PROT</name>
<keyword evidence="2" id="KW-0812">Transmembrane</keyword>
<gene>
    <name evidence="3" type="ORF">GCM10017083_30740</name>
</gene>
<protein>
    <submittedName>
        <fullName evidence="3">Uncharacterized protein</fullName>
    </submittedName>
</protein>
<keyword evidence="2" id="KW-0472">Membrane</keyword>
<evidence type="ECO:0000256" key="2">
    <source>
        <dbReference type="SAM" id="Phobius"/>
    </source>
</evidence>
<evidence type="ECO:0000313" key="3">
    <source>
        <dbReference type="EMBL" id="GHD53868.1"/>
    </source>
</evidence>
<sequence>MTTNAERRARRPHRPRRYPDPIPSPDSDPVDYWEEVALARLRLAQLALVVSLAGSLIVALILG</sequence>
<organism evidence="3 4">
    <name type="scientific">Thalassobaculum fulvum</name>
    <dbReference type="NCBI Taxonomy" id="1633335"/>
    <lineage>
        <taxon>Bacteria</taxon>
        <taxon>Pseudomonadati</taxon>
        <taxon>Pseudomonadota</taxon>
        <taxon>Alphaproteobacteria</taxon>
        <taxon>Rhodospirillales</taxon>
        <taxon>Thalassobaculaceae</taxon>
        <taxon>Thalassobaculum</taxon>
    </lineage>
</organism>
<keyword evidence="2" id="KW-1133">Transmembrane helix</keyword>
<dbReference type="RefSeq" id="WP_189991147.1">
    <property type="nucleotide sequence ID" value="NZ_BMZS01000007.1"/>
</dbReference>
<feature type="transmembrane region" description="Helical" evidence="2">
    <location>
        <begin position="43"/>
        <end position="62"/>
    </location>
</feature>
<dbReference type="AlphaFoldDB" id="A0A918XTB7"/>
<proteinExistence type="predicted"/>
<feature type="region of interest" description="Disordered" evidence="1">
    <location>
        <begin position="1"/>
        <end position="27"/>
    </location>
</feature>
<evidence type="ECO:0000313" key="4">
    <source>
        <dbReference type="Proteomes" id="UP000630353"/>
    </source>
</evidence>
<comment type="caution">
    <text evidence="3">The sequence shown here is derived from an EMBL/GenBank/DDBJ whole genome shotgun (WGS) entry which is preliminary data.</text>
</comment>
<keyword evidence="4" id="KW-1185">Reference proteome</keyword>
<accession>A0A918XTB7</accession>
<dbReference type="Proteomes" id="UP000630353">
    <property type="component" value="Unassembled WGS sequence"/>
</dbReference>